<dbReference type="PANTHER" id="PTHR10357:SF210">
    <property type="entry name" value="MALTODEXTRIN GLUCOSIDASE"/>
    <property type="match status" value="1"/>
</dbReference>
<feature type="domain" description="Glycosyl hydrolase family 13 catalytic" evidence="4">
    <location>
        <begin position="131"/>
        <end position="528"/>
    </location>
</feature>
<sequence>MRLKRLLLLLIGVTGMTGVFAQQPPLERVEPAFWWAGMKNPALQLMVHGEKIATRTVTLDYPGVTLKQVHQVENPNYLFLDLEISPTALPGTFLIRFSKKGQKELKYTYELKARNTAQKPLGVTNKDLIYLIMPDRFANGDPGNDIVKGMQETSLNRDSMYYRHGGDLQGIMDHLDYLQDLGVTALWLNPVLENDQPTTSYHGYAQTENYKIDRRYGSNELYKQLIDAMHKRGMKMIKDLIHNHIGSQHWTIRDMPSKDWVHQWPVFTRSNFRDQTLFDPYAAQVDKTLMTDGWFDTHMPDLNQQNPYVRNYLTQSHIWWVEYAGIDGFRLDTYSYNDAEYMAEWGRAMKLEYPSLTFFGETFVKGIPNQVFFTQGNTVNRGFDTELPGVTDFQCLWAMNETMNGKPGWDDGVNRLYTTIASDFVYQDPTRNVVFLDNHDLSRYYSVVGENMDKYKSALTWLLTTRGIPQLYYGAELAMKNFSNPDGLVREDFKGGWPGDKENKFTAGGRTAKENDLFNYIRTLANYRKNNDVLQTGKLMQYVPENNVYVYFRYNSDKTIMIIMNTNDKEQTISTGRYAERMGGFSKAVNVIGGTPLPAIDSITVPANTTLVIALLK</sequence>
<dbReference type="InterPro" id="IPR013783">
    <property type="entry name" value="Ig-like_fold"/>
</dbReference>
<proteinExistence type="predicted"/>
<evidence type="ECO:0000313" key="6">
    <source>
        <dbReference type="Proteomes" id="UP001549749"/>
    </source>
</evidence>
<dbReference type="SUPFAM" id="SSF51445">
    <property type="entry name" value="(Trans)glycosidases"/>
    <property type="match status" value="1"/>
</dbReference>
<evidence type="ECO:0000259" key="4">
    <source>
        <dbReference type="SMART" id="SM00642"/>
    </source>
</evidence>
<evidence type="ECO:0000256" key="2">
    <source>
        <dbReference type="ARBA" id="ARBA00023295"/>
    </source>
</evidence>
<dbReference type="InterPro" id="IPR013780">
    <property type="entry name" value="Glyco_hydro_b"/>
</dbReference>
<dbReference type="SMART" id="SM00642">
    <property type="entry name" value="Aamy"/>
    <property type="match status" value="1"/>
</dbReference>
<dbReference type="InterPro" id="IPR019492">
    <property type="entry name" value="Cyclo-malto-dextrinase_C"/>
</dbReference>
<feature type="signal peptide" evidence="3">
    <location>
        <begin position="1"/>
        <end position="21"/>
    </location>
</feature>
<comment type="caution">
    <text evidence="5">The sequence shown here is derived from an EMBL/GenBank/DDBJ whole genome shotgun (WGS) entry which is preliminary data.</text>
</comment>
<dbReference type="SUPFAM" id="SSF51011">
    <property type="entry name" value="Glycosyl hydrolase domain"/>
    <property type="match status" value="1"/>
</dbReference>
<dbReference type="Proteomes" id="UP001549749">
    <property type="component" value="Unassembled WGS sequence"/>
</dbReference>
<dbReference type="EMBL" id="JBEXAC010000001">
    <property type="protein sequence ID" value="MET6997705.1"/>
    <property type="molecule type" value="Genomic_DNA"/>
</dbReference>
<evidence type="ECO:0000256" key="1">
    <source>
        <dbReference type="ARBA" id="ARBA00022801"/>
    </source>
</evidence>
<name>A0ABV2T4Z2_9BACT</name>
<accession>A0ABV2T4Z2</accession>
<dbReference type="InterPro" id="IPR015171">
    <property type="entry name" value="Cyc-maltodext_N"/>
</dbReference>
<organism evidence="5 6">
    <name type="scientific">Chitinophaga defluvii</name>
    <dbReference type="NCBI Taxonomy" id="3163343"/>
    <lineage>
        <taxon>Bacteria</taxon>
        <taxon>Pseudomonadati</taxon>
        <taxon>Bacteroidota</taxon>
        <taxon>Chitinophagia</taxon>
        <taxon>Chitinophagales</taxon>
        <taxon>Chitinophagaceae</taxon>
        <taxon>Chitinophaga</taxon>
    </lineage>
</organism>
<keyword evidence="3" id="KW-0732">Signal</keyword>
<dbReference type="InterPro" id="IPR014756">
    <property type="entry name" value="Ig_E-set"/>
</dbReference>
<dbReference type="RefSeq" id="WP_354660340.1">
    <property type="nucleotide sequence ID" value="NZ_JBEXAC010000001.1"/>
</dbReference>
<reference evidence="5 6" key="1">
    <citation type="submission" date="2024-06" db="EMBL/GenBank/DDBJ databases">
        <title>Chitinophaga defluvii sp. nov., isolated from municipal sewage.</title>
        <authorList>
            <person name="Zhang L."/>
        </authorList>
    </citation>
    <scope>NUCLEOTIDE SEQUENCE [LARGE SCALE GENOMIC DNA]</scope>
    <source>
        <strain evidence="5 6">H8</strain>
    </source>
</reference>
<dbReference type="Pfam" id="PF09087">
    <property type="entry name" value="Cyc-maltodext_N"/>
    <property type="match status" value="1"/>
</dbReference>
<dbReference type="Pfam" id="PF10438">
    <property type="entry name" value="Cyc-maltodext_C"/>
    <property type="match status" value="1"/>
</dbReference>
<dbReference type="SUPFAM" id="SSF81296">
    <property type="entry name" value="E set domains"/>
    <property type="match status" value="1"/>
</dbReference>
<protein>
    <submittedName>
        <fullName evidence="5">Glycoside hydrolase family 13 protein</fullName>
    </submittedName>
</protein>
<dbReference type="Pfam" id="PF00128">
    <property type="entry name" value="Alpha-amylase"/>
    <property type="match status" value="1"/>
</dbReference>
<keyword evidence="2" id="KW-0326">Glycosidase</keyword>
<keyword evidence="6" id="KW-1185">Reference proteome</keyword>
<dbReference type="InterPro" id="IPR006047">
    <property type="entry name" value="GH13_cat_dom"/>
</dbReference>
<feature type="chain" id="PRO_5046436207" evidence="3">
    <location>
        <begin position="22"/>
        <end position="617"/>
    </location>
</feature>
<dbReference type="Gene3D" id="2.60.40.1180">
    <property type="entry name" value="Golgi alpha-mannosidase II"/>
    <property type="match status" value="1"/>
</dbReference>
<evidence type="ECO:0000313" key="5">
    <source>
        <dbReference type="EMBL" id="MET6997705.1"/>
    </source>
</evidence>
<keyword evidence="1 5" id="KW-0378">Hydrolase</keyword>
<dbReference type="CDD" id="cd11340">
    <property type="entry name" value="AmyAc_bac_CMD_like_3"/>
    <property type="match status" value="1"/>
</dbReference>
<dbReference type="Gene3D" id="2.60.40.10">
    <property type="entry name" value="Immunoglobulins"/>
    <property type="match status" value="1"/>
</dbReference>
<gene>
    <name evidence="5" type="ORF">ABR189_10015</name>
</gene>
<dbReference type="Gene3D" id="3.20.20.80">
    <property type="entry name" value="Glycosidases"/>
    <property type="match status" value="1"/>
</dbReference>
<dbReference type="GO" id="GO:0016787">
    <property type="term" value="F:hydrolase activity"/>
    <property type="evidence" value="ECO:0007669"/>
    <property type="project" value="UniProtKB-KW"/>
</dbReference>
<dbReference type="PANTHER" id="PTHR10357">
    <property type="entry name" value="ALPHA-AMYLASE FAMILY MEMBER"/>
    <property type="match status" value="1"/>
</dbReference>
<dbReference type="InterPro" id="IPR017853">
    <property type="entry name" value="GH"/>
</dbReference>
<evidence type="ECO:0000256" key="3">
    <source>
        <dbReference type="SAM" id="SignalP"/>
    </source>
</evidence>